<protein>
    <submittedName>
        <fullName evidence="2">SRNA-binding protein</fullName>
    </submittedName>
</protein>
<evidence type="ECO:0000256" key="1">
    <source>
        <dbReference type="SAM" id="MobiDB-lite"/>
    </source>
</evidence>
<evidence type="ECO:0000313" key="2">
    <source>
        <dbReference type="EMBL" id="MDQ0214275.1"/>
    </source>
</evidence>
<feature type="region of interest" description="Disordered" evidence="1">
    <location>
        <begin position="1"/>
        <end position="103"/>
    </location>
</feature>
<dbReference type="Proteomes" id="UP001237207">
    <property type="component" value="Unassembled WGS sequence"/>
</dbReference>
<gene>
    <name evidence="2" type="ORF">J2S13_000671</name>
</gene>
<name>A0AAJ1WI45_9BACI</name>
<reference evidence="2" key="1">
    <citation type="submission" date="2023-07" db="EMBL/GenBank/DDBJ databases">
        <title>Genomic Encyclopedia of Type Strains, Phase IV (KMG-IV): sequencing the most valuable type-strain genomes for metagenomic binning, comparative biology and taxonomic classification.</title>
        <authorList>
            <person name="Goeker M."/>
        </authorList>
    </citation>
    <scope>NUCLEOTIDE SEQUENCE</scope>
    <source>
        <strain evidence="2">DSM 23947</strain>
    </source>
</reference>
<dbReference type="RefSeq" id="WP_307256262.1">
    <property type="nucleotide sequence ID" value="NZ_JAUSUC010000005.1"/>
</dbReference>
<proteinExistence type="predicted"/>
<dbReference type="AlphaFoldDB" id="A0AAJ1WI45"/>
<keyword evidence="3" id="KW-1185">Reference proteome</keyword>
<sequence>MSLKSVEMQIALPRTHEAGKISNQQQQQGQLLQEHAAENTEKQLERKRKMVHQSEQKEELHLKERQSKEHSPVERQHQNQKNKKKRQKESKHPYKGKQIDISG</sequence>
<feature type="compositionally biased region" description="Basic and acidic residues" evidence="1">
    <location>
        <begin position="35"/>
        <end position="44"/>
    </location>
</feature>
<accession>A0AAJ1WI45</accession>
<organism evidence="2 3">
    <name type="scientific">Oikeobacillus pervagus</name>
    <dbReference type="NCBI Taxonomy" id="1325931"/>
    <lineage>
        <taxon>Bacteria</taxon>
        <taxon>Bacillati</taxon>
        <taxon>Bacillota</taxon>
        <taxon>Bacilli</taxon>
        <taxon>Bacillales</taxon>
        <taxon>Bacillaceae</taxon>
        <taxon>Oikeobacillus</taxon>
    </lineage>
</organism>
<comment type="caution">
    <text evidence="2">The sequence shown here is derived from an EMBL/GenBank/DDBJ whole genome shotgun (WGS) entry which is preliminary data.</text>
</comment>
<feature type="compositionally biased region" description="Basic residues" evidence="1">
    <location>
        <begin position="78"/>
        <end position="95"/>
    </location>
</feature>
<evidence type="ECO:0000313" key="3">
    <source>
        <dbReference type="Proteomes" id="UP001237207"/>
    </source>
</evidence>
<dbReference type="EMBL" id="JAUSUC010000005">
    <property type="protein sequence ID" value="MDQ0214275.1"/>
    <property type="molecule type" value="Genomic_DNA"/>
</dbReference>
<feature type="compositionally biased region" description="Low complexity" evidence="1">
    <location>
        <begin position="24"/>
        <end position="33"/>
    </location>
</feature>
<feature type="compositionally biased region" description="Basic and acidic residues" evidence="1">
    <location>
        <begin position="52"/>
        <end position="77"/>
    </location>
</feature>